<gene>
    <name evidence="1" type="ORF">FpNV_117</name>
</gene>
<proteinExistence type="predicted"/>
<protein>
    <submittedName>
        <fullName evidence="1">Uncharacterized protein</fullName>
    </submittedName>
</protein>
<organism evidence="1">
    <name type="scientific">Faxonius propinquus nudivirus</name>
    <dbReference type="NCBI Taxonomy" id="3139431"/>
    <lineage>
        <taxon>Viruses</taxon>
        <taxon>Viruses incertae sedis</taxon>
        <taxon>Naldaviricetes</taxon>
        <taxon>Lefavirales</taxon>
        <taxon>Nudiviridae</taxon>
    </lineage>
</organism>
<dbReference type="EMBL" id="PP955094">
    <property type="protein sequence ID" value="XCH39362.1"/>
    <property type="molecule type" value="Genomic_DNA"/>
</dbReference>
<evidence type="ECO:0000313" key="1">
    <source>
        <dbReference type="EMBL" id="XCH39362.1"/>
    </source>
</evidence>
<sequence length="130" mass="15529">MPIFVAIMYNDSIYDSLLFEKSMLYDNIDYIHIYPNRIHFNRKLYYINNFELKIIDANNKDAIIVKIFSYDDDLNLKKLFSILQNDINNILHLFVIFSTDISIIQVLRIVENISKVLDQSLKHFINNKIH</sequence>
<reference evidence="1" key="1">
    <citation type="submission" date="2024-06" db="EMBL/GenBank/DDBJ databases">
        <title>North American crayfish harbour diverse members of the Nudiviridae.</title>
        <authorList>
            <person name="Stratton C."/>
            <person name="Bojko J."/>
        </authorList>
    </citation>
    <scope>NUCLEOTIDE SEQUENCE</scope>
    <source>
        <strain evidence="1">142H</strain>
    </source>
</reference>
<accession>A0AAU8GD50</accession>
<name>A0AAU8GD50_9VIRU</name>